<evidence type="ECO:0000313" key="6">
    <source>
        <dbReference type="Proteomes" id="UP001085076"/>
    </source>
</evidence>
<organism evidence="5 6">
    <name type="scientific">Dioscorea zingiberensis</name>
    <dbReference type="NCBI Taxonomy" id="325984"/>
    <lineage>
        <taxon>Eukaryota</taxon>
        <taxon>Viridiplantae</taxon>
        <taxon>Streptophyta</taxon>
        <taxon>Embryophyta</taxon>
        <taxon>Tracheophyta</taxon>
        <taxon>Spermatophyta</taxon>
        <taxon>Magnoliopsida</taxon>
        <taxon>Liliopsida</taxon>
        <taxon>Dioscoreales</taxon>
        <taxon>Dioscoreaceae</taxon>
        <taxon>Dioscorea</taxon>
    </lineage>
</organism>
<feature type="region of interest" description="Disordered" evidence="2">
    <location>
        <begin position="377"/>
        <end position="428"/>
    </location>
</feature>
<name>A0A9D5HDI2_9LILI</name>
<accession>A0A9D5HDI2</accession>
<sequence length="797" mass="88030">MAAAAGAPDGTESAAVVPTEDAVQALIDHLVLPLLPRRDSSKEPPPIHQQEAVAKQVQAVVLLYNYYHRKQFPQLEFLDFVPFCKAATIANPSLLIYMKYMHGFEVEAGDIHNKCSILSITEKTIVNACKISAALDAAKDAPLIEGFPVSKIAVFLLNPVKKTCLLQFSSMTKGVWSLLEKDLDMPLDYLGGSKNKKLSLKNNTGSNMILADGSSADDDVLQKYAFSVVQKNTGIDPSTLRILGCHLTYSLSEEKRTTMLYIMEYNQTINGEFAEVPTDDVMSSLRGPLVRLGVTPEVTSVVEYYHLLPYAHIISEWLSREPPPKGSLDLQKQEAHVDKFSVEPEPTVKNHIINNKYSKNTPAMALNSNIIKTEHEAKNKKKNHPSCMNGSQETACKSKNKTSSSSMKLGIPSNLQEQSMACEASLSSKKEMMKRQVINDQGIQESSLSESSAADLRPQKKADGSSLEHVQQPFCQSKEQNIGYIHIDNNTEQLASKANVSLDPDVFKDKADQVDVVKRLNGTRTEDGGLLVQKDNAGGNSVQDRMITNDLPLVTLQYCSKNHDKRNNMLLASLRTLKRKRNELCNRHRVLEDEIAQCEMNIQNILSVGEGNVVSNIDTMLDASAILSSSQMSMDESACFEESLPELTKRKKLSEAILFLRSPCQELDDICIKNNWILPRYTVLPSVSDSKFQSSIIVQGVDFEYTCRGDLEDDPCEARQSAASHMLIKLRAKADKVGLPSQSKKGKSKSLAKSKANVSVLVIAEKSNLPPQIRKGKTKSHVKTNSIVPKEPSLGPI</sequence>
<dbReference type="Pfam" id="PF25500">
    <property type="entry name" value="DUF7913"/>
    <property type="match status" value="1"/>
</dbReference>
<reference evidence="5" key="2">
    <citation type="journal article" date="2022" name="Hortic Res">
        <title>The genome of Dioscorea zingiberensis sheds light on the biosynthesis, origin and evolution of the medicinally important diosgenin saponins.</title>
        <authorList>
            <person name="Li Y."/>
            <person name="Tan C."/>
            <person name="Li Z."/>
            <person name="Guo J."/>
            <person name="Li S."/>
            <person name="Chen X."/>
            <person name="Wang C."/>
            <person name="Dai X."/>
            <person name="Yang H."/>
            <person name="Song W."/>
            <person name="Hou L."/>
            <person name="Xu J."/>
            <person name="Tong Z."/>
            <person name="Xu A."/>
            <person name="Yuan X."/>
            <person name="Wang W."/>
            <person name="Yang Q."/>
            <person name="Chen L."/>
            <person name="Sun Z."/>
            <person name="Wang K."/>
            <person name="Pan B."/>
            <person name="Chen J."/>
            <person name="Bao Y."/>
            <person name="Liu F."/>
            <person name="Qi X."/>
            <person name="Gang D.R."/>
            <person name="Wen J."/>
            <person name="Li J."/>
        </authorList>
    </citation>
    <scope>NUCLEOTIDE SEQUENCE</scope>
    <source>
        <strain evidence="5">Dzin_1.0</strain>
    </source>
</reference>
<proteinExistence type="predicted"/>
<dbReference type="EMBL" id="JAGGNH010000005">
    <property type="protein sequence ID" value="KAJ0972330.1"/>
    <property type="molecule type" value="Genomic_DNA"/>
</dbReference>
<feature type="domain" description="DUF7913" evidence="3">
    <location>
        <begin position="16"/>
        <end position="136"/>
    </location>
</feature>
<dbReference type="Pfam" id="PF25502">
    <property type="entry name" value="DUF7915"/>
    <property type="match status" value="1"/>
</dbReference>
<dbReference type="OrthoDB" id="781822at2759"/>
<keyword evidence="1" id="KW-0175">Coiled coil</keyword>
<evidence type="ECO:0000313" key="5">
    <source>
        <dbReference type="EMBL" id="KAJ0972330.1"/>
    </source>
</evidence>
<feature type="coiled-coil region" evidence="1">
    <location>
        <begin position="574"/>
        <end position="601"/>
    </location>
</feature>
<protein>
    <submittedName>
        <fullName evidence="5">Uncharacterized protein</fullName>
    </submittedName>
</protein>
<comment type="caution">
    <text evidence="5">The sequence shown here is derived from an EMBL/GenBank/DDBJ whole genome shotgun (WGS) entry which is preliminary data.</text>
</comment>
<gene>
    <name evidence="5" type="ORF">J5N97_020289</name>
</gene>
<dbReference type="InterPro" id="IPR057235">
    <property type="entry name" value="DUF7913"/>
</dbReference>
<dbReference type="AlphaFoldDB" id="A0A9D5HDI2"/>
<dbReference type="PANTHER" id="PTHR33913:SF1">
    <property type="entry name" value="DRBM DOMAIN-CONTAINING PROTEIN"/>
    <property type="match status" value="1"/>
</dbReference>
<feature type="region of interest" description="Disordered" evidence="2">
    <location>
        <begin position="772"/>
        <end position="797"/>
    </location>
</feature>
<feature type="compositionally biased region" description="Polar residues" evidence="2">
    <location>
        <begin position="386"/>
        <end position="395"/>
    </location>
</feature>
<keyword evidence="6" id="KW-1185">Reference proteome</keyword>
<dbReference type="Proteomes" id="UP001085076">
    <property type="component" value="Miscellaneous, Linkage group lg05"/>
</dbReference>
<reference evidence="5" key="1">
    <citation type="submission" date="2021-03" db="EMBL/GenBank/DDBJ databases">
        <authorList>
            <person name="Li Z."/>
            <person name="Yang C."/>
        </authorList>
    </citation>
    <scope>NUCLEOTIDE SEQUENCE</scope>
    <source>
        <strain evidence="5">Dzin_1.0</strain>
        <tissue evidence="5">Leaf</tissue>
    </source>
</reference>
<dbReference type="SUPFAM" id="SSF54768">
    <property type="entry name" value="dsRNA-binding domain-like"/>
    <property type="match status" value="1"/>
</dbReference>
<feature type="domain" description="DUF7915" evidence="4">
    <location>
        <begin position="172"/>
        <end position="320"/>
    </location>
</feature>
<evidence type="ECO:0000259" key="4">
    <source>
        <dbReference type="Pfam" id="PF25502"/>
    </source>
</evidence>
<feature type="compositionally biased region" description="Low complexity" evidence="2">
    <location>
        <begin position="445"/>
        <end position="456"/>
    </location>
</feature>
<feature type="region of interest" description="Disordered" evidence="2">
    <location>
        <begin position="442"/>
        <end position="471"/>
    </location>
</feature>
<evidence type="ECO:0000256" key="2">
    <source>
        <dbReference type="SAM" id="MobiDB-lite"/>
    </source>
</evidence>
<dbReference type="Gene3D" id="3.30.160.20">
    <property type="match status" value="1"/>
</dbReference>
<evidence type="ECO:0000256" key="1">
    <source>
        <dbReference type="SAM" id="Coils"/>
    </source>
</evidence>
<evidence type="ECO:0000259" key="3">
    <source>
        <dbReference type="Pfam" id="PF25500"/>
    </source>
</evidence>
<dbReference type="InterPro" id="IPR057237">
    <property type="entry name" value="DUF7915"/>
</dbReference>
<dbReference type="PANTHER" id="PTHR33913">
    <property type="entry name" value="ALEURONE LAYER MORPHOGENESIS PROTEIN"/>
    <property type="match status" value="1"/>
</dbReference>